<dbReference type="GO" id="GO:0043335">
    <property type="term" value="P:protein unfolding"/>
    <property type="evidence" value="ECO:0007669"/>
    <property type="project" value="TreeGrafter"/>
</dbReference>
<organism evidence="10 11">
    <name type="scientific">Suillus subaureus</name>
    <dbReference type="NCBI Taxonomy" id="48587"/>
    <lineage>
        <taxon>Eukaryota</taxon>
        <taxon>Fungi</taxon>
        <taxon>Dikarya</taxon>
        <taxon>Basidiomycota</taxon>
        <taxon>Agaricomycotina</taxon>
        <taxon>Agaricomycetes</taxon>
        <taxon>Agaricomycetidae</taxon>
        <taxon>Boletales</taxon>
        <taxon>Suillineae</taxon>
        <taxon>Suillaceae</taxon>
        <taxon>Suillus</taxon>
    </lineage>
</organism>
<dbReference type="GO" id="GO:0005524">
    <property type="term" value="F:ATP binding"/>
    <property type="evidence" value="ECO:0007669"/>
    <property type="project" value="UniProtKB-KW"/>
</dbReference>
<dbReference type="GO" id="GO:0016887">
    <property type="term" value="F:ATP hydrolysis activity"/>
    <property type="evidence" value="ECO:0007669"/>
    <property type="project" value="InterPro"/>
</dbReference>
<dbReference type="InterPro" id="IPR041546">
    <property type="entry name" value="ClpA/ClpB_AAA_lid"/>
</dbReference>
<dbReference type="InterPro" id="IPR036345">
    <property type="entry name" value="ExoRNase_PH_dom2_sf"/>
</dbReference>
<sequence length="829" mass="91380">MTFAFFPDVLMRPVVDPSLLEQRLSAGLMSIAMNAQREICVLHKAGGVPTAPEEVLRLINVASILVKDLDKRVEARLLEDWEVLALAGRVQPHSSSHQLPVIPGYYARSYASQPPGGAGGGGAGGFPGFMQQHQKGDALKEYVKIRRTIQILSRRTKSNPVLIGPPGVGKTAILEGLASRIVAKEVPESLENKRVLSIDLAAIMAGSGIRGQFEEKFKALIRDIEEAGNVICFIDEVHSLFNLGKAEGSIDAGQMIKPALARGLQLVGATTPDEYRKTIGKDAALERRFQPVSIDEPTVESTISILRGLKSRYEVHHGVEIADSALVTAAVYSARYISNRYLPDKAIDLVDEAASALRLAQESKPDELEALEREIMTLQIELESLKNEVDVFSVERRAKEGAQELTAIWQNERARLDRIKVLKKRLEDAKHELEVAQRHGQYDKASQLRFGTIPELERQLPKDSEMKDDAEESPLSMLHDRVTSNDIARVVAKATGIPVQNLLKGERDKLVHMEGALKERVVGQNHVVAAISDAVRISRAGLQAPNRPVASFLFLGPTGVGKTELAKALAGFLFNDEQRGLININMSEYHDRHTISRLIGAAPGYVGFEEGGQLTEAVRRKPYAVILLDELEKAHKDVAMILLQILDEGSITDSQGRKVDFKNTIICLTSNLGSDILAHSSSCDPDGAVTEEAKNLVMERTTEYFPPELLNRLDSILVFNKLSRRSILDVVALRLKDVASRLRDRRITLDIDAEARNWLAEKGYSDIYGARAIARVVRTNVLFPLAQKLLRGTIRNGDIVHITVSESDSLDIKDNHPPDSSIVSREGHD</sequence>
<dbReference type="Pfam" id="PF07724">
    <property type="entry name" value="AAA_2"/>
    <property type="match status" value="1"/>
</dbReference>
<feature type="coiled-coil region" evidence="6">
    <location>
        <begin position="368"/>
        <end position="439"/>
    </location>
</feature>
<dbReference type="InterPro" id="IPR001270">
    <property type="entry name" value="ClpA/B"/>
</dbReference>
<dbReference type="SMART" id="SM00382">
    <property type="entry name" value="AAA"/>
    <property type="match status" value="2"/>
</dbReference>
<evidence type="ECO:0000256" key="2">
    <source>
        <dbReference type="ARBA" id="ARBA00022737"/>
    </source>
</evidence>
<evidence type="ECO:0000313" key="10">
    <source>
        <dbReference type="EMBL" id="KAG1804234.1"/>
    </source>
</evidence>
<comment type="similarity">
    <text evidence="1">Belongs to the ClpA/ClpB family.</text>
</comment>
<dbReference type="InterPro" id="IPR003593">
    <property type="entry name" value="AAA+_ATPase"/>
</dbReference>
<evidence type="ECO:0000256" key="5">
    <source>
        <dbReference type="ARBA" id="ARBA00023186"/>
    </source>
</evidence>
<dbReference type="InterPro" id="IPR015847">
    <property type="entry name" value="ExoRNase_PH_dom2"/>
</dbReference>
<evidence type="ECO:0000259" key="9">
    <source>
        <dbReference type="SMART" id="SM01086"/>
    </source>
</evidence>
<dbReference type="InterPro" id="IPR027408">
    <property type="entry name" value="PNPase/RNase_PH_dom_sf"/>
</dbReference>
<keyword evidence="11" id="KW-1185">Reference proteome</keyword>
<evidence type="ECO:0000256" key="6">
    <source>
        <dbReference type="SAM" id="Coils"/>
    </source>
</evidence>
<feature type="region of interest" description="Disordered" evidence="7">
    <location>
        <begin position="810"/>
        <end position="829"/>
    </location>
</feature>
<dbReference type="InterPro" id="IPR003959">
    <property type="entry name" value="ATPase_AAA_core"/>
</dbReference>
<keyword evidence="10" id="KW-0378">Hydrolase</keyword>
<feature type="domain" description="Clp ATPase C-terminal" evidence="9">
    <location>
        <begin position="722"/>
        <end position="812"/>
    </location>
</feature>
<keyword evidence="2" id="KW-0677">Repeat</keyword>
<dbReference type="FunFam" id="3.40.50.300:FF:000025">
    <property type="entry name" value="ATP-dependent Clp protease subunit"/>
    <property type="match status" value="1"/>
</dbReference>
<evidence type="ECO:0000259" key="8">
    <source>
        <dbReference type="SMART" id="SM00382"/>
    </source>
</evidence>
<evidence type="ECO:0000313" key="11">
    <source>
        <dbReference type="Proteomes" id="UP000807769"/>
    </source>
</evidence>
<dbReference type="SMART" id="SM01086">
    <property type="entry name" value="ClpB_D2-small"/>
    <property type="match status" value="1"/>
</dbReference>
<dbReference type="FunFam" id="3.40.50.300:FF:000120">
    <property type="entry name" value="ATP-dependent chaperone ClpB"/>
    <property type="match status" value="1"/>
</dbReference>
<dbReference type="Gene3D" id="3.40.50.300">
    <property type="entry name" value="P-loop containing nucleotide triphosphate hydrolases"/>
    <property type="match status" value="3"/>
</dbReference>
<gene>
    <name evidence="10" type="ORF">BJ212DRAFT_1571040</name>
</gene>
<dbReference type="PANTHER" id="PTHR11638">
    <property type="entry name" value="ATP-DEPENDENT CLP PROTEASE"/>
    <property type="match status" value="1"/>
</dbReference>
<dbReference type="Pfam" id="PF10431">
    <property type="entry name" value="ClpB_D2-small"/>
    <property type="match status" value="1"/>
</dbReference>
<dbReference type="RefSeq" id="XP_041186834.1">
    <property type="nucleotide sequence ID" value="XM_041342060.1"/>
</dbReference>
<dbReference type="OrthoDB" id="47330at2759"/>
<evidence type="ECO:0000256" key="4">
    <source>
        <dbReference type="ARBA" id="ARBA00022840"/>
    </source>
</evidence>
<dbReference type="InterPro" id="IPR027417">
    <property type="entry name" value="P-loop_NTPase"/>
</dbReference>
<dbReference type="InterPro" id="IPR050130">
    <property type="entry name" value="ClpA_ClpB"/>
</dbReference>
<dbReference type="InterPro" id="IPR019489">
    <property type="entry name" value="Clp_ATPase_C"/>
</dbReference>
<dbReference type="SUPFAM" id="SSF55666">
    <property type="entry name" value="Ribonuclease PH domain 2-like"/>
    <property type="match status" value="1"/>
</dbReference>
<keyword evidence="4" id="KW-0067">ATP-binding</keyword>
<dbReference type="Pfam" id="PF00004">
    <property type="entry name" value="AAA"/>
    <property type="match status" value="1"/>
</dbReference>
<dbReference type="Gene3D" id="3.30.230.70">
    <property type="entry name" value="GHMP Kinase, N-terminal domain"/>
    <property type="match status" value="1"/>
</dbReference>
<name>A0A9P7DVR0_9AGAM</name>
<keyword evidence="3" id="KW-0547">Nucleotide-binding</keyword>
<dbReference type="GeneID" id="64636076"/>
<dbReference type="PROSITE" id="PS00870">
    <property type="entry name" value="CLPAB_1"/>
    <property type="match status" value="1"/>
</dbReference>
<dbReference type="Pfam" id="PF17871">
    <property type="entry name" value="AAA_lid_9"/>
    <property type="match status" value="1"/>
</dbReference>
<dbReference type="PANTHER" id="PTHR11638:SF176">
    <property type="entry name" value="HEAT SHOCK PROTEIN 78, MITOCHONDRIAL"/>
    <property type="match status" value="1"/>
</dbReference>
<dbReference type="PRINTS" id="PR00300">
    <property type="entry name" value="CLPPROTEASEA"/>
</dbReference>
<dbReference type="AlphaFoldDB" id="A0A9P7DVR0"/>
<dbReference type="Pfam" id="PF03725">
    <property type="entry name" value="RNase_PH_C"/>
    <property type="match status" value="1"/>
</dbReference>
<dbReference type="SUPFAM" id="SSF52540">
    <property type="entry name" value="P-loop containing nucleoside triphosphate hydrolases"/>
    <property type="match status" value="2"/>
</dbReference>
<dbReference type="EMBL" id="JABBWG010000060">
    <property type="protein sequence ID" value="KAG1804234.1"/>
    <property type="molecule type" value="Genomic_DNA"/>
</dbReference>
<dbReference type="Proteomes" id="UP000807769">
    <property type="component" value="Unassembled WGS sequence"/>
</dbReference>
<dbReference type="GO" id="GO:0034605">
    <property type="term" value="P:cellular response to heat"/>
    <property type="evidence" value="ECO:0007669"/>
    <property type="project" value="TreeGrafter"/>
</dbReference>
<dbReference type="InterPro" id="IPR018368">
    <property type="entry name" value="ClpA/B_CS1"/>
</dbReference>
<dbReference type="GO" id="GO:0042026">
    <property type="term" value="P:protein refolding"/>
    <property type="evidence" value="ECO:0007669"/>
    <property type="project" value="TreeGrafter"/>
</dbReference>
<evidence type="ECO:0000256" key="7">
    <source>
        <dbReference type="SAM" id="MobiDB-lite"/>
    </source>
</evidence>
<protein>
    <submittedName>
        <fullName evidence="10">P-loop containing nucleoside triphosphate hydrolase protein</fullName>
    </submittedName>
</protein>
<proteinExistence type="inferred from homology"/>
<keyword evidence="6" id="KW-0175">Coiled coil</keyword>
<feature type="domain" description="AAA+ ATPase" evidence="8">
    <location>
        <begin position="156"/>
        <end position="300"/>
    </location>
</feature>
<comment type="caution">
    <text evidence="10">The sequence shown here is derived from an EMBL/GenBank/DDBJ whole genome shotgun (WGS) entry which is preliminary data.</text>
</comment>
<feature type="domain" description="AAA+ ATPase" evidence="8">
    <location>
        <begin position="548"/>
        <end position="723"/>
    </location>
</feature>
<keyword evidence="5" id="KW-0143">Chaperone</keyword>
<accession>A0A9P7DVR0</accession>
<dbReference type="CDD" id="cd00009">
    <property type="entry name" value="AAA"/>
    <property type="match status" value="1"/>
</dbReference>
<dbReference type="CDD" id="cd19499">
    <property type="entry name" value="RecA-like_ClpB_Hsp104-like"/>
    <property type="match status" value="1"/>
</dbReference>
<dbReference type="Gene3D" id="1.10.8.60">
    <property type="match status" value="1"/>
</dbReference>
<evidence type="ECO:0000256" key="3">
    <source>
        <dbReference type="ARBA" id="ARBA00022741"/>
    </source>
</evidence>
<dbReference type="GO" id="GO:0005759">
    <property type="term" value="C:mitochondrial matrix"/>
    <property type="evidence" value="ECO:0007669"/>
    <property type="project" value="TreeGrafter"/>
</dbReference>
<evidence type="ECO:0000256" key="1">
    <source>
        <dbReference type="ARBA" id="ARBA00008675"/>
    </source>
</evidence>
<reference evidence="10" key="1">
    <citation type="journal article" date="2020" name="New Phytol.">
        <title>Comparative genomics reveals dynamic genome evolution in host specialist ectomycorrhizal fungi.</title>
        <authorList>
            <person name="Lofgren L.A."/>
            <person name="Nguyen N.H."/>
            <person name="Vilgalys R."/>
            <person name="Ruytinx J."/>
            <person name="Liao H.L."/>
            <person name="Branco S."/>
            <person name="Kuo A."/>
            <person name="LaButti K."/>
            <person name="Lipzen A."/>
            <person name="Andreopoulos W."/>
            <person name="Pangilinan J."/>
            <person name="Riley R."/>
            <person name="Hundley H."/>
            <person name="Na H."/>
            <person name="Barry K."/>
            <person name="Grigoriev I.V."/>
            <person name="Stajich J.E."/>
            <person name="Kennedy P.G."/>
        </authorList>
    </citation>
    <scope>NUCLEOTIDE SEQUENCE</scope>
    <source>
        <strain evidence="10">MN1</strain>
    </source>
</reference>